<feature type="domain" description="PD-(D/E)XK endonuclease-like" evidence="1">
    <location>
        <begin position="110"/>
        <end position="288"/>
    </location>
</feature>
<dbReference type="InterPro" id="IPR038726">
    <property type="entry name" value="PDDEXK_AddAB-type"/>
</dbReference>
<dbReference type="KEGG" id="teu:TEU_03400"/>
<dbReference type="RefSeq" id="WP_050002447.1">
    <property type="nucleotide sequence ID" value="NZ_CP008887.1"/>
</dbReference>
<dbReference type="GeneID" id="25152480"/>
<name>A0A097QSM7_9EURY</name>
<dbReference type="EMBL" id="CP008887">
    <property type="protein sequence ID" value="AIU69467.1"/>
    <property type="molecule type" value="Genomic_DNA"/>
</dbReference>
<keyword evidence="3" id="KW-1185">Reference proteome</keyword>
<evidence type="ECO:0000313" key="3">
    <source>
        <dbReference type="Proteomes" id="UP000029980"/>
    </source>
</evidence>
<evidence type="ECO:0000313" key="2">
    <source>
        <dbReference type="EMBL" id="AIU69467.1"/>
    </source>
</evidence>
<sequence>MTGVISQPQSKFESYPIRLSDEDLEFVKEFLEEVYQIFEEFEQVYETEKWEELKQEISESEEVRLIPADAIAVSHLSRCEYQAYMLRKKHIDRYGDGYYKVSDSQFSETNYLNQGWSQKTGTWFDRFLKYKLSQTRFSDFVEFDVVVEEEFQGVLFYSRIDVVLFTPNQKKIGIEIKSRHIHQFDYLQLQFYKLFFDAVIVFSPYLYRYWKKEALDWKLITQNTKKGQRRGDLMFDDDMNIKIHYRDEEAESWIKYFEDYAERIKNPDSPVLLNIDFCEACDYKEKCKVYWLVQQKNIKDGLKLFVRKNKVKFSDFEDFDKTLELLNKISYFF</sequence>
<reference evidence="2 3" key="1">
    <citation type="journal article" date="2015" name="Int. J. Syst. Evol. Microbiol.">
        <title>Thermococcus eurythermalis sp. nov., a conditional piezophilic hyperthermophilic archaeon with a wide temperature range isolated from an oil-immersed chimney in the Guaymas Basin.</title>
        <authorList>
            <person name="Zhao W."/>
            <person name="Zeng X."/>
            <person name="Xiao X."/>
        </authorList>
    </citation>
    <scope>NUCLEOTIDE SEQUENCE [LARGE SCALE GENOMIC DNA]</scope>
    <source>
        <strain evidence="2 3">A501</strain>
    </source>
</reference>
<dbReference type="Gene3D" id="3.90.320.10">
    <property type="match status" value="1"/>
</dbReference>
<gene>
    <name evidence="2" type="ORF">TEU_03400</name>
</gene>
<organism evidence="2 3">
    <name type="scientific">Thermococcus eurythermalis</name>
    <dbReference type="NCBI Taxonomy" id="1505907"/>
    <lineage>
        <taxon>Archaea</taxon>
        <taxon>Methanobacteriati</taxon>
        <taxon>Methanobacteriota</taxon>
        <taxon>Thermococci</taxon>
        <taxon>Thermococcales</taxon>
        <taxon>Thermococcaceae</taxon>
        <taxon>Thermococcus</taxon>
    </lineage>
</organism>
<protein>
    <recommendedName>
        <fullName evidence="1">PD-(D/E)XK endonuclease-like domain-containing protein</fullName>
    </recommendedName>
</protein>
<proteinExistence type="predicted"/>
<dbReference type="STRING" id="1505907.TEU_03400"/>
<dbReference type="AlphaFoldDB" id="A0A097QSM7"/>
<dbReference type="Pfam" id="PF12705">
    <property type="entry name" value="PDDEXK_1"/>
    <property type="match status" value="1"/>
</dbReference>
<dbReference type="InterPro" id="IPR011604">
    <property type="entry name" value="PDDEXK-like_dom_sf"/>
</dbReference>
<dbReference type="HOGENOM" id="CLU_833201_0_0_2"/>
<evidence type="ECO:0000259" key="1">
    <source>
        <dbReference type="Pfam" id="PF12705"/>
    </source>
</evidence>
<accession>A0A097QSM7</accession>
<dbReference type="Proteomes" id="UP000029980">
    <property type="component" value="Chromosome"/>
</dbReference>